<dbReference type="GO" id="GO:0007017">
    <property type="term" value="P:microtubule-based process"/>
    <property type="evidence" value="ECO:0007669"/>
    <property type="project" value="TreeGrafter"/>
</dbReference>
<proteinExistence type="inferred from homology"/>
<dbReference type="FunFam" id="1.10.287.370:FF:000001">
    <property type="entry name" value="Prefoldin subunit 3"/>
    <property type="match status" value="1"/>
</dbReference>
<dbReference type="SUPFAM" id="SSF46579">
    <property type="entry name" value="Prefoldin"/>
    <property type="match status" value="1"/>
</dbReference>
<evidence type="ECO:0000313" key="6">
    <source>
        <dbReference type="EMBL" id="CCG81273.1"/>
    </source>
</evidence>
<dbReference type="STRING" id="1097556.R4XD68"/>
<dbReference type="eggNOG" id="KOG3313">
    <property type="taxonomic scope" value="Eukaryota"/>
</dbReference>
<dbReference type="InterPro" id="IPR009053">
    <property type="entry name" value="Prefoldin"/>
</dbReference>
<keyword evidence="5" id="KW-0175">Coiled coil</keyword>
<dbReference type="OrthoDB" id="6375174at2759"/>
<evidence type="ECO:0000256" key="5">
    <source>
        <dbReference type="SAM" id="Coils"/>
    </source>
</evidence>
<name>R4XD68_TAPDE</name>
<dbReference type="InterPro" id="IPR004127">
    <property type="entry name" value="Prefoldin_subunit_alpha"/>
</dbReference>
<organism evidence="6 7">
    <name type="scientific">Taphrina deformans (strain PYCC 5710 / ATCC 11124 / CBS 356.35 / IMI 108563 / JCM 9778 / NBRC 8474)</name>
    <name type="common">Peach leaf curl fungus</name>
    <name type="synonym">Lalaria deformans</name>
    <dbReference type="NCBI Taxonomy" id="1097556"/>
    <lineage>
        <taxon>Eukaryota</taxon>
        <taxon>Fungi</taxon>
        <taxon>Dikarya</taxon>
        <taxon>Ascomycota</taxon>
        <taxon>Taphrinomycotina</taxon>
        <taxon>Taphrinomycetes</taxon>
        <taxon>Taphrinales</taxon>
        <taxon>Taphrinaceae</taxon>
        <taxon>Taphrina</taxon>
    </lineage>
</organism>
<dbReference type="Pfam" id="PF02996">
    <property type="entry name" value="Prefoldin"/>
    <property type="match status" value="1"/>
</dbReference>
<dbReference type="GO" id="GO:0016272">
    <property type="term" value="C:prefoldin complex"/>
    <property type="evidence" value="ECO:0007669"/>
    <property type="project" value="UniProtKB-UniRule"/>
</dbReference>
<keyword evidence="3 4" id="KW-0143">Chaperone</keyword>
<accession>R4XD68</accession>
<dbReference type="GO" id="GO:0007021">
    <property type="term" value="P:tubulin complex assembly"/>
    <property type="evidence" value="ECO:0007669"/>
    <property type="project" value="TreeGrafter"/>
</dbReference>
<dbReference type="AlphaFoldDB" id="R4XD68"/>
<evidence type="ECO:0000256" key="4">
    <source>
        <dbReference type="PIRNR" id="PIRNR016396"/>
    </source>
</evidence>
<gene>
    <name evidence="6" type="ORF">TAPDE_001003</name>
</gene>
<evidence type="ECO:0000256" key="1">
    <source>
        <dbReference type="ARBA" id="ARBA00010048"/>
    </source>
</evidence>
<comment type="function">
    <text evidence="4">Binds specifically to cytosolic chaperonin (c-CPN) and transfers target proteins to it. Binds to nascent polypeptide chain and promotes folding in an environment in which there are many competing pathways for nonnative proteins.</text>
</comment>
<protein>
    <recommendedName>
        <fullName evidence="4">Prefoldin subunit 3</fullName>
    </recommendedName>
</protein>
<dbReference type="Proteomes" id="UP000013776">
    <property type="component" value="Unassembled WGS sequence"/>
</dbReference>
<evidence type="ECO:0000256" key="3">
    <source>
        <dbReference type="ARBA" id="ARBA00023186"/>
    </source>
</evidence>
<dbReference type="Gene3D" id="1.10.287.370">
    <property type="match status" value="1"/>
</dbReference>
<dbReference type="PANTHER" id="PTHR12409">
    <property type="entry name" value="PREFOLDIN SUBUNIT 3"/>
    <property type="match status" value="1"/>
</dbReference>
<evidence type="ECO:0000256" key="2">
    <source>
        <dbReference type="ARBA" id="ARBA00011695"/>
    </source>
</evidence>
<reference evidence="6 7" key="1">
    <citation type="journal article" date="2013" name="MBio">
        <title>Genome sequencing of the plant pathogen Taphrina deformans, the causal agent of peach leaf curl.</title>
        <authorList>
            <person name="Cisse O.H."/>
            <person name="Almeida J.M.G.C.F."/>
            <person name="Fonseca A."/>
            <person name="Kumar A.A."/>
            <person name="Salojaervi J."/>
            <person name="Overmyer K."/>
            <person name="Hauser P.M."/>
            <person name="Pagni M."/>
        </authorList>
    </citation>
    <scope>NUCLEOTIDE SEQUENCE [LARGE SCALE GENOMIC DNA]</scope>
    <source>
        <strain evidence="7">PYCC 5710 / ATCC 11124 / CBS 356.35 / IMI 108563 / JCM 9778 / NBRC 8474</strain>
    </source>
</reference>
<feature type="coiled-coil region" evidence="5">
    <location>
        <begin position="134"/>
        <end position="161"/>
    </location>
</feature>
<dbReference type="PIRSF" id="PIRSF016396">
    <property type="entry name" value="Prefoldin_subunit_3"/>
    <property type="match status" value="1"/>
</dbReference>
<sequence length="180" mass="20492">MAETEVKSSHGGIPTAPFVETVEDFVTTLEDVDRVLQQFQEAIAKYKFMQESLQKTAANLGEKIPDITKTLQTVQFLASRTDDDEPFVTNFELNDTLYATASVPKTESVYIWLGANTMVEYPLPEAEEMLAGRLKTAKDSLKTTESNLEFLREQITTMEVNIARIYNWSVMRRRAEKEKP</sequence>
<dbReference type="VEuPathDB" id="FungiDB:TAPDE_001003"/>
<evidence type="ECO:0000313" key="7">
    <source>
        <dbReference type="Proteomes" id="UP000013776"/>
    </source>
</evidence>
<dbReference type="GO" id="GO:0005737">
    <property type="term" value="C:cytoplasm"/>
    <property type="evidence" value="ECO:0007669"/>
    <property type="project" value="TreeGrafter"/>
</dbReference>
<comment type="subunit">
    <text evidence="2 4">Heterohexamer of two PFD-alpha type and four PFD-beta type subunits.</text>
</comment>
<comment type="similarity">
    <text evidence="1 4">Belongs to the prefoldin subunit alpha family.</text>
</comment>
<dbReference type="CDD" id="cd23156">
    <property type="entry name" value="Prefoldin_3"/>
    <property type="match status" value="1"/>
</dbReference>
<dbReference type="GO" id="GO:0015631">
    <property type="term" value="F:tubulin binding"/>
    <property type="evidence" value="ECO:0007669"/>
    <property type="project" value="TreeGrafter"/>
</dbReference>
<keyword evidence="7" id="KW-1185">Reference proteome</keyword>
<comment type="caution">
    <text evidence="6">The sequence shown here is derived from an EMBL/GenBank/DDBJ whole genome shotgun (WGS) entry which is preliminary data.</text>
</comment>
<dbReference type="GO" id="GO:0006457">
    <property type="term" value="P:protein folding"/>
    <property type="evidence" value="ECO:0007669"/>
    <property type="project" value="UniProtKB-UniRule"/>
</dbReference>
<dbReference type="InterPro" id="IPR016655">
    <property type="entry name" value="PFD3"/>
</dbReference>
<dbReference type="EMBL" id="CAHR02000034">
    <property type="protein sequence ID" value="CCG81273.1"/>
    <property type="molecule type" value="Genomic_DNA"/>
</dbReference>
<dbReference type="PANTHER" id="PTHR12409:SF0">
    <property type="entry name" value="PREFOLDIN SUBUNIT 3"/>
    <property type="match status" value="1"/>
</dbReference>